<dbReference type="GO" id="GO:0034599">
    <property type="term" value="P:cellular response to oxidative stress"/>
    <property type="evidence" value="ECO:0007669"/>
    <property type="project" value="InterPro"/>
</dbReference>
<dbReference type="GO" id="GO:0046872">
    <property type="term" value="F:metal ion binding"/>
    <property type="evidence" value="ECO:0007669"/>
    <property type="project" value="UniProtKB-UniRule"/>
</dbReference>
<dbReference type="GO" id="GO:0020037">
    <property type="term" value="F:heme binding"/>
    <property type="evidence" value="ECO:0007669"/>
    <property type="project" value="UniProtKB-UniRule"/>
</dbReference>
<feature type="binding site" evidence="9">
    <location>
        <position position="83"/>
    </location>
    <ligand>
        <name>Ca(2+)</name>
        <dbReference type="ChEBI" id="CHEBI:29108"/>
        <label>1</label>
    </ligand>
</feature>
<dbReference type="InterPro" id="IPR002016">
    <property type="entry name" value="Haem_peroxidase"/>
</dbReference>
<keyword evidence="12" id="KW-0732">Signal</keyword>
<keyword evidence="4 9" id="KW-0479">Metal-binding</keyword>
<feature type="binding site" evidence="9">
    <location>
        <position position="66"/>
    </location>
    <ligand>
        <name>Ca(2+)</name>
        <dbReference type="ChEBI" id="CHEBI:29108"/>
        <label>1</label>
    </ligand>
</feature>
<dbReference type="PANTHER" id="PTHR31356:SF66">
    <property type="entry name" value="CATALASE-PEROXIDASE"/>
    <property type="match status" value="1"/>
</dbReference>
<dbReference type="FunFam" id="1.10.520.10:FF:000021">
    <property type="entry name" value="Peroxidase"/>
    <property type="match status" value="1"/>
</dbReference>
<dbReference type="PRINTS" id="PR00462">
    <property type="entry name" value="LIGNINASE"/>
</dbReference>
<feature type="compositionally biased region" description="Low complexity" evidence="13">
    <location>
        <begin position="294"/>
        <end position="331"/>
    </location>
</feature>
<sequence length="386" mass="39393">MKTSTFFSVAIAAAATEASVLPRAAAAGGCPAVWTQITSDLTKLFVQSDGQCNDLARAAIRAVFHDCGTWAPSQGQTGGCDGSVFLSQEENSRAENRGLQTIAAQLKALAAMRQVGVADMIAFAGAHATLSCPLGPTCKTMIGRKDSSNAAPDESLLPAHANLTASQILPLMQDKGFSPADTAALVGAHSSSKQFFVQPALAGEPQDRTPGIWDVDFYSDTTTNPKGVFIFDSDKSLAADPSSGPTFKSFVGQQAQWNQAFADTFARLTLLGVNQAGLVDCTAALPPPRDSFPGANLPASAGASAAPSVAPSKASGIPKPSAPLSVPVSAPGIPKPSAPGLPKAPSNIPSLVPKASIPIPSPGEPFPTPSDRPGEGGRGGKPPKMI</sequence>
<dbReference type="Proteomes" id="UP000799302">
    <property type="component" value="Unassembled WGS sequence"/>
</dbReference>
<feature type="chain" id="PRO_5025716692" description="Peroxidase" evidence="12">
    <location>
        <begin position="19"/>
        <end position="386"/>
    </location>
</feature>
<dbReference type="InterPro" id="IPR010255">
    <property type="entry name" value="Haem_peroxidase_sf"/>
</dbReference>
<dbReference type="PRINTS" id="PR00458">
    <property type="entry name" value="PEROXIDASE"/>
</dbReference>
<feature type="site" description="Transition state stabilizer" evidence="10">
    <location>
        <position position="61"/>
    </location>
</feature>
<keyword evidence="6 9" id="KW-0408">Iron</keyword>
<feature type="binding site" evidence="9">
    <location>
        <position position="79"/>
    </location>
    <ligand>
        <name>Ca(2+)</name>
        <dbReference type="ChEBI" id="CHEBI:29108"/>
        <label>1</label>
    </ligand>
</feature>
<keyword evidence="7" id="KW-0325">Glycoprotein</keyword>
<evidence type="ECO:0000256" key="13">
    <source>
        <dbReference type="SAM" id="MobiDB-lite"/>
    </source>
</evidence>
<dbReference type="Pfam" id="PF00141">
    <property type="entry name" value="peroxidase"/>
    <property type="match status" value="1"/>
</dbReference>
<evidence type="ECO:0000256" key="4">
    <source>
        <dbReference type="ARBA" id="ARBA00022723"/>
    </source>
</evidence>
<dbReference type="GO" id="GO:0042744">
    <property type="term" value="P:hydrogen peroxide catabolic process"/>
    <property type="evidence" value="ECO:0007669"/>
    <property type="project" value="TreeGrafter"/>
</dbReference>
<name>A0A6A6UFB6_9PEZI</name>
<evidence type="ECO:0000256" key="8">
    <source>
        <dbReference type="PIRSR" id="PIRSR601621-1"/>
    </source>
</evidence>
<feature type="disulfide bond" evidence="11">
    <location>
        <begin position="52"/>
        <end position="132"/>
    </location>
</feature>
<feature type="binding site" description="axial binding residue" evidence="9">
    <location>
        <position position="189"/>
    </location>
    <ligand>
        <name>heme b</name>
        <dbReference type="ChEBI" id="CHEBI:60344"/>
    </ligand>
    <ligandPart>
        <name>Fe</name>
        <dbReference type="ChEBI" id="CHEBI:18248"/>
    </ligandPart>
</feature>
<evidence type="ECO:0000256" key="10">
    <source>
        <dbReference type="PIRSR" id="PIRSR601621-3"/>
    </source>
</evidence>
<feature type="domain" description="Plant heme peroxidase family profile" evidence="14">
    <location>
        <begin position="55"/>
        <end position="190"/>
    </location>
</feature>
<dbReference type="InterPro" id="IPR019794">
    <property type="entry name" value="Peroxidases_AS"/>
</dbReference>
<feature type="binding site" evidence="9">
    <location>
        <position position="214"/>
    </location>
    <ligand>
        <name>Ca(2+)</name>
        <dbReference type="ChEBI" id="CHEBI:29108"/>
        <label>2</label>
    </ligand>
</feature>
<dbReference type="PROSITE" id="PS00436">
    <property type="entry name" value="PEROXIDASE_2"/>
    <property type="match status" value="1"/>
</dbReference>
<evidence type="ECO:0000256" key="12">
    <source>
        <dbReference type="RuleBase" id="RU363051"/>
    </source>
</evidence>
<comment type="cofactor">
    <cofactor evidence="9 12">
        <name>Ca(2+)</name>
        <dbReference type="ChEBI" id="CHEBI:29108"/>
    </cofactor>
    <text evidence="9 12">Binds 2 calcium ions per subunit.</text>
</comment>
<keyword evidence="9 12" id="KW-0106">Calcium</keyword>
<feature type="compositionally biased region" description="Pro residues" evidence="13">
    <location>
        <begin position="359"/>
        <end position="370"/>
    </location>
</feature>
<evidence type="ECO:0000313" key="15">
    <source>
        <dbReference type="EMBL" id="KAF2670490.1"/>
    </source>
</evidence>
<accession>A0A6A6UFB6</accession>
<keyword evidence="2 12" id="KW-0575">Peroxidase</keyword>
<feature type="binding site" evidence="9">
    <location>
        <position position="81"/>
    </location>
    <ligand>
        <name>Ca(2+)</name>
        <dbReference type="ChEBI" id="CHEBI:29108"/>
        <label>1</label>
    </ligand>
</feature>
<dbReference type="EC" id="1.11.1.-" evidence="12"/>
<feature type="binding site" evidence="9">
    <location>
        <position position="209"/>
    </location>
    <ligand>
        <name>Ca(2+)</name>
        <dbReference type="ChEBI" id="CHEBI:29108"/>
        <label>2</label>
    </ligand>
</feature>
<dbReference type="InterPro" id="IPR044831">
    <property type="entry name" value="Ccp1-like"/>
</dbReference>
<keyword evidence="11" id="KW-1015">Disulfide bond</keyword>
<protein>
    <recommendedName>
        <fullName evidence="12">Peroxidase</fullName>
        <ecNumber evidence="12">1.11.1.-</ecNumber>
    </recommendedName>
</protein>
<dbReference type="AlphaFoldDB" id="A0A6A6UFB6"/>
<comment type="similarity">
    <text evidence="1 12">Belongs to the peroxidase family. Ligninase subfamily.</text>
</comment>
<keyword evidence="16" id="KW-1185">Reference proteome</keyword>
<dbReference type="OrthoDB" id="2113341at2759"/>
<keyword evidence="3 9" id="KW-0349">Heme</keyword>
<evidence type="ECO:0000256" key="1">
    <source>
        <dbReference type="ARBA" id="ARBA00006089"/>
    </source>
</evidence>
<feature type="binding site" evidence="9">
    <location>
        <position position="190"/>
    </location>
    <ligand>
        <name>Ca(2+)</name>
        <dbReference type="ChEBI" id="CHEBI:29108"/>
        <label>2</label>
    </ligand>
</feature>
<evidence type="ECO:0000256" key="2">
    <source>
        <dbReference type="ARBA" id="ARBA00022559"/>
    </source>
</evidence>
<dbReference type="GO" id="GO:0000302">
    <property type="term" value="P:response to reactive oxygen species"/>
    <property type="evidence" value="ECO:0007669"/>
    <property type="project" value="TreeGrafter"/>
</dbReference>
<evidence type="ECO:0000256" key="3">
    <source>
        <dbReference type="ARBA" id="ARBA00022617"/>
    </source>
</evidence>
<evidence type="ECO:0000256" key="7">
    <source>
        <dbReference type="ARBA" id="ARBA00023180"/>
    </source>
</evidence>
<feature type="signal peptide" evidence="12">
    <location>
        <begin position="1"/>
        <end position="18"/>
    </location>
</feature>
<feature type="active site" description="Proton acceptor" evidence="8">
    <location>
        <position position="65"/>
    </location>
</feature>
<dbReference type="Gene3D" id="1.10.520.10">
    <property type="match status" value="1"/>
</dbReference>
<comment type="cofactor">
    <cofactor evidence="9">
        <name>heme b</name>
        <dbReference type="ChEBI" id="CHEBI:60344"/>
    </cofactor>
    <text evidence="9">Binds 1 heme b (iron(II)-protoporphyrin IX) group per subunit.</text>
</comment>
<evidence type="ECO:0000259" key="14">
    <source>
        <dbReference type="PROSITE" id="PS50873"/>
    </source>
</evidence>
<dbReference type="EMBL" id="MU004234">
    <property type="protein sequence ID" value="KAF2670490.1"/>
    <property type="molecule type" value="Genomic_DNA"/>
</dbReference>
<dbReference type="GO" id="GO:0004601">
    <property type="term" value="F:peroxidase activity"/>
    <property type="evidence" value="ECO:0007669"/>
    <property type="project" value="UniProtKB-KW"/>
</dbReference>
<dbReference type="PROSITE" id="PS50873">
    <property type="entry name" value="PEROXIDASE_4"/>
    <property type="match status" value="1"/>
</dbReference>
<dbReference type="PANTHER" id="PTHR31356">
    <property type="entry name" value="THYLAKOID LUMENAL 29 KDA PROTEIN, CHLOROPLASTIC-RELATED"/>
    <property type="match status" value="1"/>
</dbReference>
<dbReference type="SUPFAM" id="SSF48113">
    <property type="entry name" value="Heme-dependent peroxidases"/>
    <property type="match status" value="1"/>
</dbReference>
<feature type="binding site" evidence="9">
    <location>
        <position position="207"/>
    </location>
    <ligand>
        <name>Ca(2+)</name>
        <dbReference type="ChEBI" id="CHEBI:29108"/>
        <label>2</label>
    </ligand>
</feature>
<evidence type="ECO:0000256" key="9">
    <source>
        <dbReference type="PIRSR" id="PIRSR601621-2"/>
    </source>
</evidence>
<feature type="region of interest" description="Disordered" evidence="13">
    <location>
        <begin position="294"/>
        <end position="386"/>
    </location>
</feature>
<proteinExistence type="inferred from homology"/>
<keyword evidence="5 12" id="KW-0560">Oxidoreductase</keyword>
<evidence type="ECO:0000313" key="16">
    <source>
        <dbReference type="Proteomes" id="UP000799302"/>
    </source>
</evidence>
<evidence type="ECO:0000256" key="5">
    <source>
        <dbReference type="ARBA" id="ARBA00023002"/>
    </source>
</evidence>
<dbReference type="Gene3D" id="1.10.420.10">
    <property type="entry name" value="Peroxidase, domain 2"/>
    <property type="match status" value="1"/>
</dbReference>
<gene>
    <name evidence="15" type="ORF">BT63DRAFT_239384</name>
</gene>
<organism evidence="15 16">
    <name type="scientific">Microthyrium microscopicum</name>
    <dbReference type="NCBI Taxonomy" id="703497"/>
    <lineage>
        <taxon>Eukaryota</taxon>
        <taxon>Fungi</taxon>
        <taxon>Dikarya</taxon>
        <taxon>Ascomycota</taxon>
        <taxon>Pezizomycotina</taxon>
        <taxon>Dothideomycetes</taxon>
        <taxon>Dothideomycetes incertae sedis</taxon>
        <taxon>Microthyriales</taxon>
        <taxon>Microthyriaceae</taxon>
        <taxon>Microthyrium</taxon>
    </lineage>
</organism>
<reference evidence="15" key="1">
    <citation type="journal article" date="2020" name="Stud. Mycol.">
        <title>101 Dothideomycetes genomes: a test case for predicting lifestyles and emergence of pathogens.</title>
        <authorList>
            <person name="Haridas S."/>
            <person name="Albert R."/>
            <person name="Binder M."/>
            <person name="Bloem J."/>
            <person name="Labutti K."/>
            <person name="Salamov A."/>
            <person name="Andreopoulos B."/>
            <person name="Baker S."/>
            <person name="Barry K."/>
            <person name="Bills G."/>
            <person name="Bluhm B."/>
            <person name="Cannon C."/>
            <person name="Castanera R."/>
            <person name="Culley D."/>
            <person name="Daum C."/>
            <person name="Ezra D."/>
            <person name="Gonzalez J."/>
            <person name="Henrissat B."/>
            <person name="Kuo A."/>
            <person name="Liang C."/>
            <person name="Lipzen A."/>
            <person name="Lutzoni F."/>
            <person name="Magnuson J."/>
            <person name="Mondo S."/>
            <person name="Nolan M."/>
            <person name="Ohm R."/>
            <person name="Pangilinan J."/>
            <person name="Park H.-J."/>
            <person name="Ramirez L."/>
            <person name="Alfaro M."/>
            <person name="Sun H."/>
            <person name="Tritt A."/>
            <person name="Yoshinaga Y."/>
            <person name="Zwiers L.-H."/>
            <person name="Turgeon B."/>
            <person name="Goodwin S."/>
            <person name="Spatafora J."/>
            <person name="Crous P."/>
            <person name="Grigoriev I."/>
        </authorList>
    </citation>
    <scope>NUCLEOTIDE SEQUENCE</scope>
    <source>
        <strain evidence="15">CBS 115976</strain>
    </source>
</reference>
<evidence type="ECO:0000256" key="6">
    <source>
        <dbReference type="ARBA" id="ARBA00023004"/>
    </source>
</evidence>
<dbReference type="InterPro" id="IPR001621">
    <property type="entry name" value="Ligninase"/>
</dbReference>
<evidence type="ECO:0000256" key="11">
    <source>
        <dbReference type="PIRSR" id="PIRSR601621-4"/>
    </source>
</evidence>